<name>A0A937RJG6_9ACTN</name>
<comment type="caution">
    <text evidence="1">The sequence shown here is derived from an EMBL/GenBank/DDBJ whole genome shotgun (WGS) entry which is preliminary data.</text>
</comment>
<organism evidence="1 2">
    <name type="scientific">Frankia nepalensis</name>
    <dbReference type="NCBI Taxonomy" id="1836974"/>
    <lineage>
        <taxon>Bacteria</taxon>
        <taxon>Bacillati</taxon>
        <taxon>Actinomycetota</taxon>
        <taxon>Actinomycetes</taxon>
        <taxon>Frankiales</taxon>
        <taxon>Frankiaceae</taxon>
        <taxon>Frankia</taxon>
    </lineage>
</organism>
<accession>A0A937RJG6</accession>
<reference evidence="1" key="1">
    <citation type="submission" date="2020-12" db="EMBL/GenBank/DDBJ databases">
        <title>Genomic characterization of non-nitrogen-fixing Frankia strains.</title>
        <authorList>
            <person name="Carlos-Shanley C."/>
            <person name="Guerra T."/>
            <person name="Hahn D."/>
        </authorList>
    </citation>
    <scope>NUCLEOTIDE SEQUENCE</scope>
    <source>
        <strain evidence="1">CN6</strain>
    </source>
</reference>
<keyword evidence="2" id="KW-1185">Reference proteome</keyword>
<dbReference type="AlphaFoldDB" id="A0A937RJG6"/>
<dbReference type="Proteomes" id="UP000604475">
    <property type="component" value="Unassembled WGS sequence"/>
</dbReference>
<sequence length="61" mass="6816">MYSALVERAGAVVTGAMTIDRRTQVFDLPRDWPADLADRVLDRLHHRGTPPPVAVPAPRPW</sequence>
<protein>
    <submittedName>
        <fullName evidence="1">Uncharacterized protein</fullName>
    </submittedName>
</protein>
<evidence type="ECO:0000313" key="1">
    <source>
        <dbReference type="EMBL" id="MBL7627488.1"/>
    </source>
</evidence>
<dbReference type="EMBL" id="JAEACQ010000161">
    <property type="protein sequence ID" value="MBL7627488.1"/>
    <property type="molecule type" value="Genomic_DNA"/>
</dbReference>
<dbReference type="RefSeq" id="WP_202999286.1">
    <property type="nucleotide sequence ID" value="NZ_JADWYU010000098.1"/>
</dbReference>
<proteinExistence type="predicted"/>
<gene>
    <name evidence="1" type="ORF">I7412_09955</name>
</gene>
<evidence type="ECO:0000313" key="2">
    <source>
        <dbReference type="Proteomes" id="UP000604475"/>
    </source>
</evidence>